<accession>A0ABD1S0K3</accession>
<sequence length="115" mass="13123">MNVKACQKAFVLLLALKKLNIGKFFANLRTLPESIGNLEMLEELDTSDNMLKNLPDSFRFLWRLRIFRANQTPLEVPPMQLTKSKAQAVGQYMAGLISERDVKSLRIHKKRGSCS</sequence>
<dbReference type="InterPro" id="IPR032675">
    <property type="entry name" value="LRR_dom_sf"/>
</dbReference>
<dbReference type="Proteomes" id="UP001604277">
    <property type="component" value="Unassembled WGS sequence"/>
</dbReference>
<evidence type="ECO:0000313" key="1">
    <source>
        <dbReference type="EMBL" id="KAL2494253.1"/>
    </source>
</evidence>
<reference evidence="2" key="1">
    <citation type="submission" date="2024-07" db="EMBL/GenBank/DDBJ databases">
        <title>Two chromosome-level genome assemblies of Korean endemic species Abeliophyllum distichum and Forsythia ovata (Oleaceae).</title>
        <authorList>
            <person name="Jang H."/>
        </authorList>
    </citation>
    <scope>NUCLEOTIDE SEQUENCE [LARGE SCALE GENOMIC DNA]</scope>
</reference>
<dbReference type="AlphaFoldDB" id="A0ABD1S0K3"/>
<dbReference type="EMBL" id="JBFOLJ010000011">
    <property type="protein sequence ID" value="KAL2494253.1"/>
    <property type="molecule type" value="Genomic_DNA"/>
</dbReference>
<proteinExistence type="predicted"/>
<organism evidence="1 2">
    <name type="scientific">Forsythia ovata</name>
    <dbReference type="NCBI Taxonomy" id="205694"/>
    <lineage>
        <taxon>Eukaryota</taxon>
        <taxon>Viridiplantae</taxon>
        <taxon>Streptophyta</taxon>
        <taxon>Embryophyta</taxon>
        <taxon>Tracheophyta</taxon>
        <taxon>Spermatophyta</taxon>
        <taxon>Magnoliopsida</taxon>
        <taxon>eudicotyledons</taxon>
        <taxon>Gunneridae</taxon>
        <taxon>Pentapetalae</taxon>
        <taxon>asterids</taxon>
        <taxon>lamiids</taxon>
        <taxon>Lamiales</taxon>
        <taxon>Oleaceae</taxon>
        <taxon>Forsythieae</taxon>
        <taxon>Forsythia</taxon>
    </lineage>
</organism>
<comment type="caution">
    <text evidence="1">The sequence shown here is derived from an EMBL/GenBank/DDBJ whole genome shotgun (WGS) entry which is preliminary data.</text>
</comment>
<keyword evidence="2" id="KW-1185">Reference proteome</keyword>
<dbReference type="Gene3D" id="3.80.10.10">
    <property type="entry name" value="Ribonuclease Inhibitor"/>
    <property type="match status" value="1"/>
</dbReference>
<dbReference type="SUPFAM" id="SSF52058">
    <property type="entry name" value="L domain-like"/>
    <property type="match status" value="1"/>
</dbReference>
<evidence type="ECO:0000313" key="2">
    <source>
        <dbReference type="Proteomes" id="UP001604277"/>
    </source>
</evidence>
<gene>
    <name evidence="1" type="ORF">Fot_38010</name>
</gene>
<protein>
    <submittedName>
        <fullName evidence="1">Plant intracellular Ras-group-related LRR protein 4</fullName>
    </submittedName>
</protein>
<name>A0ABD1S0K3_9LAMI</name>